<dbReference type="OMA" id="MCHTANG"/>
<dbReference type="PANTHER" id="PTHR28642">
    <property type="entry name" value="MEIOSIS 1 ARREST PROTEIN"/>
    <property type="match status" value="1"/>
</dbReference>
<dbReference type="Proteomes" id="UP000694559">
    <property type="component" value="Unplaced"/>
</dbReference>
<reference evidence="2" key="1">
    <citation type="submission" date="2025-08" db="UniProtKB">
        <authorList>
            <consortium name="Ensembl"/>
        </authorList>
    </citation>
    <scope>IDENTIFICATION</scope>
</reference>
<organism evidence="2 3">
    <name type="scientific">Naja naja</name>
    <name type="common">Indian cobra</name>
    <dbReference type="NCBI Taxonomy" id="35670"/>
    <lineage>
        <taxon>Eukaryota</taxon>
        <taxon>Metazoa</taxon>
        <taxon>Chordata</taxon>
        <taxon>Craniata</taxon>
        <taxon>Vertebrata</taxon>
        <taxon>Euteleostomi</taxon>
        <taxon>Lepidosauria</taxon>
        <taxon>Squamata</taxon>
        <taxon>Bifurcata</taxon>
        <taxon>Unidentata</taxon>
        <taxon>Episquamata</taxon>
        <taxon>Toxicofera</taxon>
        <taxon>Serpentes</taxon>
        <taxon>Colubroidea</taxon>
        <taxon>Elapidae</taxon>
        <taxon>Elapinae</taxon>
        <taxon>Naja</taxon>
    </lineage>
</organism>
<keyword evidence="3" id="KW-1185">Reference proteome</keyword>
<dbReference type="PANTHER" id="PTHR28642:SF1">
    <property type="entry name" value="MEIOSIS 1 ARREST PROTEIN"/>
    <property type="match status" value="1"/>
</dbReference>
<dbReference type="Ensembl" id="ENSNNAT00000024385.1">
    <property type="protein sequence ID" value="ENSNNAP00000023262.1"/>
    <property type="gene ID" value="ENSNNAG00000015330.1"/>
</dbReference>
<dbReference type="GO" id="GO:0007127">
    <property type="term" value="P:meiosis I"/>
    <property type="evidence" value="ECO:0007669"/>
    <property type="project" value="InterPro"/>
</dbReference>
<evidence type="ECO:0000313" key="2">
    <source>
        <dbReference type="Ensembl" id="ENSNNAP00000023262.1"/>
    </source>
</evidence>
<dbReference type="AlphaFoldDB" id="A0A8C6Y6H5"/>
<feature type="region of interest" description="Disordered" evidence="1">
    <location>
        <begin position="180"/>
        <end position="201"/>
    </location>
</feature>
<accession>A0A8C6Y6H5</accession>
<feature type="region of interest" description="Disordered" evidence="1">
    <location>
        <begin position="1"/>
        <end position="23"/>
    </location>
</feature>
<name>A0A8C6Y6H5_NAJNA</name>
<dbReference type="GO" id="GO:0051308">
    <property type="term" value="P:male meiosis chromosome separation"/>
    <property type="evidence" value="ECO:0007669"/>
    <property type="project" value="TreeGrafter"/>
</dbReference>
<proteinExistence type="predicted"/>
<dbReference type="OrthoDB" id="6433824at2759"/>
<evidence type="ECO:0000313" key="3">
    <source>
        <dbReference type="Proteomes" id="UP000694559"/>
    </source>
</evidence>
<dbReference type="GeneTree" id="ENSGT00990000210019"/>
<feature type="compositionally biased region" description="Polar residues" evidence="1">
    <location>
        <begin position="180"/>
        <end position="190"/>
    </location>
</feature>
<evidence type="ECO:0000256" key="1">
    <source>
        <dbReference type="SAM" id="MobiDB-lite"/>
    </source>
</evidence>
<dbReference type="GO" id="GO:0007283">
    <property type="term" value="P:spermatogenesis"/>
    <property type="evidence" value="ECO:0007669"/>
    <property type="project" value="InterPro"/>
</dbReference>
<reference evidence="2" key="2">
    <citation type="submission" date="2025-09" db="UniProtKB">
        <authorList>
            <consortium name="Ensembl"/>
        </authorList>
    </citation>
    <scope>IDENTIFICATION</scope>
</reference>
<dbReference type="InterPro" id="IPR033587">
    <property type="entry name" value="M1AP"/>
</dbReference>
<protein>
    <submittedName>
        <fullName evidence="2">Uncharacterized protein</fullName>
    </submittedName>
</protein>
<sequence>MSPGRQRPSVVEKCPATTTARSRQSPRILVVDIHPPHWDNTCHKLCEALENVFCLACSLTGSPRIPSFSLYVVQNQQECLLPFVALKGGFARLQSCFAELGALPKEGVIQPKEEAVVHAVLDGLQQFKQYTGQGMAGACLSSSSVEYCFWKLWRLAAVRKRSPRSLCPGHVHTGLLEGKSSCSSTGNSGVRLQGNGRSHKG</sequence>